<dbReference type="Gene3D" id="2.130.10.10">
    <property type="entry name" value="YVTN repeat-like/Quinoprotein amine dehydrogenase"/>
    <property type="match status" value="1"/>
</dbReference>
<evidence type="ECO:0000313" key="2">
    <source>
        <dbReference type="EMBL" id="CAK0891404.1"/>
    </source>
</evidence>
<evidence type="ECO:0000313" key="3">
    <source>
        <dbReference type="Proteomes" id="UP001189429"/>
    </source>
</evidence>
<evidence type="ECO:0000256" key="1">
    <source>
        <dbReference type="SAM" id="MobiDB-lite"/>
    </source>
</evidence>
<organism evidence="2 3">
    <name type="scientific">Prorocentrum cordatum</name>
    <dbReference type="NCBI Taxonomy" id="2364126"/>
    <lineage>
        <taxon>Eukaryota</taxon>
        <taxon>Sar</taxon>
        <taxon>Alveolata</taxon>
        <taxon>Dinophyceae</taxon>
        <taxon>Prorocentrales</taxon>
        <taxon>Prorocentraceae</taxon>
        <taxon>Prorocentrum</taxon>
    </lineage>
</organism>
<feature type="region of interest" description="Disordered" evidence="1">
    <location>
        <begin position="1"/>
        <end position="62"/>
    </location>
</feature>
<gene>
    <name evidence="2" type="ORF">PCOR1329_LOCUS71374</name>
</gene>
<accession>A0ABN9WX28</accession>
<proteinExistence type="predicted"/>
<name>A0ABN9WX28_9DINO</name>
<dbReference type="EMBL" id="CAUYUJ010019471">
    <property type="protein sequence ID" value="CAK0891404.1"/>
    <property type="molecule type" value="Genomic_DNA"/>
</dbReference>
<dbReference type="SMART" id="SM00320">
    <property type="entry name" value="WD40"/>
    <property type="match status" value="6"/>
</dbReference>
<keyword evidence="3" id="KW-1185">Reference proteome</keyword>
<feature type="compositionally biased region" description="Basic residues" evidence="1">
    <location>
        <begin position="42"/>
        <end position="54"/>
    </location>
</feature>
<comment type="caution">
    <text evidence="2">The sequence shown here is derived from an EMBL/GenBank/DDBJ whole genome shotgun (WGS) entry which is preliminary data.</text>
</comment>
<dbReference type="PANTHER" id="PTHR44489">
    <property type="match status" value="1"/>
</dbReference>
<dbReference type="SUPFAM" id="SSF50978">
    <property type="entry name" value="WD40 repeat-like"/>
    <property type="match status" value="1"/>
</dbReference>
<sequence>MARTRAGRGRPPQAGRGRGRGQQNPFADESAPGVIRQPEKQKKNKAKAQGKRATKASSLPLARQVDAAPEDAILRHQEIQKAHTDAVMAIVMQQDAIYTASRDKLLKRWKPQKLSSGRFELTADLEVPLGDVCWCLVAAGEWLFCGLGDGKIRGFSKSGQDLTLSDPSSSKRVSSLLQHQHVLLSAGADAVVRCWTMPAGASTFSCTASVSEGILGAVQCMCVLSECLWVGGTSGVSIVELATLRVVKQLQPRKLVSGFLQFEGHMVVSYADGTVCIFDPAGNQKLCQPPMPAGPVLCMAGLDSGPRVLCGHSKGQVSSITLPMFQLKHHWQALERCKVQSLCCAGHDGIFLLGAENGSLQLWQRSAPPGS</sequence>
<dbReference type="InterPro" id="IPR044715">
    <property type="entry name" value="WDR86-like"/>
</dbReference>
<dbReference type="Proteomes" id="UP001189429">
    <property type="component" value="Unassembled WGS sequence"/>
</dbReference>
<dbReference type="InterPro" id="IPR015943">
    <property type="entry name" value="WD40/YVTN_repeat-like_dom_sf"/>
</dbReference>
<protein>
    <submittedName>
        <fullName evidence="2">Uncharacterized protein</fullName>
    </submittedName>
</protein>
<dbReference type="InterPro" id="IPR001680">
    <property type="entry name" value="WD40_rpt"/>
</dbReference>
<dbReference type="InterPro" id="IPR036322">
    <property type="entry name" value="WD40_repeat_dom_sf"/>
</dbReference>
<reference evidence="2" key="1">
    <citation type="submission" date="2023-10" db="EMBL/GenBank/DDBJ databases">
        <authorList>
            <person name="Chen Y."/>
            <person name="Shah S."/>
            <person name="Dougan E. K."/>
            <person name="Thang M."/>
            <person name="Chan C."/>
        </authorList>
    </citation>
    <scope>NUCLEOTIDE SEQUENCE [LARGE SCALE GENOMIC DNA]</scope>
</reference>
<dbReference type="PANTHER" id="PTHR44489:SF11">
    <property type="entry name" value="WD REPEAT DOMAIN 86"/>
    <property type="match status" value="1"/>
</dbReference>